<accession>A0A7S9RED6</accession>
<dbReference type="RefSeq" id="WP_196376874.1">
    <property type="nucleotide sequence ID" value="NZ_CP060707.1"/>
</dbReference>
<organism evidence="1 2">
    <name type="scientific">Campylobacter concisus</name>
    <dbReference type="NCBI Taxonomy" id="199"/>
    <lineage>
        <taxon>Bacteria</taxon>
        <taxon>Pseudomonadati</taxon>
        <taxon>Campylobacterota</taxon>
        <taxon>Epsilonproteobacteria</taxon>
        <taxon>Campylobacterales</taxon>
        <taxon>Campylobacteraceae</taxon>
        <taxon>Campylobacter</taxon>
    </lineage>
</organism>
<proteinExistence type="predicted"/>
<evidence type="ECO:0000313" key="2">
    <source>
        <dbReference type="Proteomes" id="UP000594508"/>
    </source>
</evidence>
<dbReference type="EMBL" id="CP060707">
    <property type="protein sequence ID" value="QPH90221.1"/>
    <property type="molecule type" value="Genomic_DNA"/>
</dbReference>
<sequence length="50" mass="5961">MDKNNDGNIRLITSISTKIGYKMFNELDIVEAKYNIYLVKIKKWLFDYSL</sequence>
<evidence type="ECO:0000313" key="1">
    <source>
        <dbReference type="EMBL" id="QPH90221.1"/>
    </source>
</evidence>
<dbReference type="Proteomes" id="UP000594508">
    <property type="component" value="Chromosome"/>
</dbReference>
<name>A0A7S9RED6_9BACT</name>
<reference evidence="1 2" key="1">
    <citation type="journal article" date="2018" name="Emerg. Microbes Infect.">
        <title>Genomic analysis of oral Campylobacter concisus strains identified a potential bacterial molecular marker associated with active Crohn's disease.</title>
        <authorList>
            <person name="Liu F."/>
            <person name="Ma R."/>
            <person name="Tay C.Y.A."/>
            <person name="Octavia S."/>
            <person name="Lan R."/>
            <person name="Chung H.K.L."/>
            <person name="Riordan S.M."/>
            <person name="Grimm M.C."/>
            <person name="Leong R.W."/>
            <person name="Tanaka M.M."/>
            <person name="Connor S."/>
            <person name="Zhang L."/>
        </authorList>
    </citation>
    <scope>NUCLEOTIDE SEQUENCE [LARGE SCALE GENOMIC DNA]</scope>
    <source>
        <strain evidence="1 2">P1CDO2</strain>
    </source>
</reference>
<protein>
    <submittedName>
        <fullName evidence="1">Uncharacterized protein</fullName>
    </submittedName>
</protein>
<dbReference type="AlphaFoldDB" id="A0A7S9RED6"/>
<gene>
    <name evidence="1" type="ORF">CVT00_01375</name>
</gene>